<dbReference type="GO" id="GO:0015031">
    <property type="term" value="P:protein transport"/>
    <property type="evidence" value="ECO:0007669"/>
    <property type="project" value="TreeGrafter"/>
</dbReference>
<dbReference type="InterPro" id="IPR042431">
    <property type="entry name" value="FAM45"/>
</dbReference>
<reference evidence="2" key="1">
    <citation type="submission" date="2021-01" db="EMBL/GenBank/DDBJ databases">
        <authorList>
            <person name="Corre E."/>
            <person name="Pelletier E."/>
            <person name="Niang G."/>
            <person name="Scheremetjew M."/>
            <person name="Finn R."/>
            <person name="Kale V."/>
            <person name="Holt S."/>
            <person name="Cochrane G."/>
            <person name="Meng A."/>
            <person name="Brown T."/>
            <person name="Cohen L."/>
        </authorList>
    </citation>
    <scope>NUCLEOTIDE SEQUENCE</scope>
    <source>
        <strain evidence="2">CCMP1661</strain>
    </source>
</reference>
<organism evidence="2">
    <name type="scientific">Fibrocapsa japonica</name>
    <dbReference type="NCBI Taxonomy" id="94617"/>
    <lineage>
        <taxon>Eukaryota</taxon>
        <taxon>Sar</taxon>
        <taxon>Stramenopiles</taxon>
        <taxon>Ochrophyta</taxon>
        <taxon>Raphidophyceae</taxon>
        <taxon>Chattonellales</taxon>
        <taxon>Chattonellaceae</taxon>
        <taxon>Fibrocapsa</taxon>
    </lineage>
</organism>
<keyword evidence="1" id="KW-0344">Guanine-nucleotide releasing factor</keyword>
<evidence type="ECO:0000256" key="1">
    <source>
        <dbReference type="ARBA" id="ARBA00022658"/>
    </source>
</evidence>
<sequence>MVDLGAAGGPELVVAAHSKVSFQMGQFHKEIAEFLVDVAHNPSMTQEQAVGAVAEKTGEVLNQVRALGARGQPLTLEAIEAKKIPKHMQQFLFNLALAESLI</sequence>
<name>A0A7S2V0T7_9STRA</name>
<dbReference type="EMBL" id="HBHR01010109">
    <property type="protein sequence ID" value="CAD9862294.1"/>
    <property type="molecule type" value="Transcribed_RNA"/>
</dbReference>
<dbReference type="GO" id="GO:0031267">
    <property type="term" value="F:small GTPase binding"/>
    <property type="evidence" value="ECO:0007669"/>
    <property type="project" value="TreeGrafter"/>
</dbReference>
<proteinExistence type="predicted"/>
<accession>A0A7S2V0T7</accession>
<dbReference type="GO" id="GO:2000641">
    <property type="term" value="P:regulation of early endosome to late endosome transport"/>
    <property type="evidence" value="ECO:0007669"/>
    <property type="project" value="TreeGrafter"/>
</dbReference>
<gene>
    <name evidence="2" type="ORF">FJAP1339_LOCUS4826</name>
</gene>
<dbReference type="AlphaFoldDB" id="A0A7S2V0T7"/>
<dbReference type="PANTHER" id="PTHR28544:SF1">
    <property type="entry name" value="DENN DOMAIN-CONTAINING PROTEIN 10-RELATED"/>
    <property type="match status" value="1"/>
</dbReference>
<dbReference type="GO" id="GO:0005085">
    <property type="term" value="F:guanyl-nucleotide exchange factor activity"/>
    <property type="evidence" value="ECO:0007669"/>
    <property type="project" value="UniProtKB-KW"/>
</dbReference>
<protein>
    <submittedName>
        <fullName evidence="2">Uncharacterized protein</fullName>
    </submittedName>
</protein>
<dbReference type="PANTHER" id="PTHR28544">
    <property type="entry name" value="PROTEIN FAM45A-RELATED"/>
    <property type="match status" value="1"/>
</dbReference>
<dbReference type="GO" id="GO:0005770">
    <property type="term" value="C:late endosome"/>
    <property type="evidence" value="ECO:0007669"/>
    <property type="project" value="TreeGrafter"/>
</dbReference>
<evidence type="ECO:0000313" key="2">
    <source>
        <dbReference type="EMBL" id="CAD9862294.1"/>
    </source>
</evidence>